<dbReference type="RefSeq" id="WP_092784795.1">
    <property type="nucleotide sequence ID" value="NZ_FORA01000008.1"/>
</dbReference>
<reference evidence="1 2" key="1">
    <citation type="submission" date="2016-10" db="EMBL/GenBank/DDBJ databases">
        <authorList>
            <person name="de Groot N.N."/>
        </authorList>
    </citation>
    <scope>NUCLEOTIDE SEQUENCE [LARGE SCALE GENOMIC DNA]</scope>
    <source>
        <strain evidence="1 2">DSM 19073</strain>
    </source>
</reference>
<dbReference type="AlphaFoldDB" id="A0A1I3UIW6"/>
<sequence>MKMDSGLLKPGQFNGPQAGSAKYDVLTALALIGMQGGGALQVSALRLIAVITARYNWRQDEFCVCQRDMARMWGVTERTVKREVRAWQAARLVVCKRLGARGRAGAYRLDLVEIWQKAAEFWPLVGPDHAERLTPVPVVSEPSTVSDTGKTADNEPVARGTWLAASRRLRLVDPAQHAAWIAGLQMTSDDGSHVVLSAPSRFAAHYVQTHLMTPLAEAVEAEIGRGRRITIVPRTA</sequence>
<dbReference type="OrthoDB" id="7657434at2"/>
<evidence type="ECO:0000313" key="2">
    <source>
        <dbReference type="Proteomes" id="UP000199110"/>
    </source>
</evidence>
<dbReference type="Gene3D" id="3.30.300.180">
    <property type="match status" value="1"/>
</dbReference>
<dbReference type="Proteomes" id="UP000199110">
    <property type="component" value="Unassembled WGS sequence"/>
</dbReference>
<name>A0A1I3UIW6_9RHOB</name>
<evidence type="ECO:0008006" key="3">
    <source>
        <dbReference type="Google" id="ProtNLM"/>
    </source>
</evidence>
<gene>
    <name evidence="1" type="ORF">SAMN04488095_3773</name>
</gene>
<dbReference type="EMBL" id="FORA01000008">
    <property type="protein sequence ID" value="SFJ82980.1"/>
    <property type="molecule type" value="Genomic_DNA"/>
</dbReference>
<evidence type="ECO:0000313" key="1">
    <source>
        <dbReference type="EMBL" id="SFJ82980.1"/>
    </source>
</evidence>
<keyword evidence="2" id="KW-1185">Reference proteome</keyword>
<dbReference type="InterPro" id="IPR038454">
    <property type="entry name" value="DnaA_N_sf"/>
</dbReference>
<organism evidence="1 2">
    <name type="scientific">Jannaschia pohangensis</name>
    <dbReference type="NCBI Taxonomy" id="390807"/>
    <lineage>
        <taxon>Bacteria</taxon>
        <taxon>Pseudomonadati</taxon>
        <taxon>Pseudomonadota</taxon>
        <taxon>Alphaproteobacteria</taxon>
        <taxon>Rhodobacterales</taxon>
        <taxon>Roseobacteraceae</taxon>
        <taxon>Jannaschia</taxon>
    </lineage>
</organism>
<dbReference type="STRING" id="390807.SAMN04488095_3773"/>
<protein>
    <recommendedName>
        <fullName evidence="3">DnaA N-terminal domain-containing protein</fullName>
    </recommendedName>
</protein>
<accession>A0A1I3UIW6</accession>
<proteinExistence type="predicted"/>